<proteinExistence type="predicted"/>
<reference evidence="1 2" key="1">
    <citation type="journal article" date="2018" name="Biotechnol. Biofuels">
        <title>Integrative visual omics of the white-rot fungus Polyporus brumalis exposes the biotechnological potential of its oxidative enzymes for delignifying raw plant biomass.</title>
        <authorList>
            <person name="Miyauchi S."/>
            <person name="Rancon A."/>
            <person name="Drula E."/>
            <person name="Hage H."/>
            <person name="Chaduli D."/>
            <person name="Favel A."/>
            <person name="Grisel S."/>
            <person name="Henrissat B."/>
            <person name="Herpoel-Gimbert I."/>
            <person name="Ruiz-Duenas F.J."/>
            <person name="Chevret D."/>
            <person name="Hainaut M."/>
            <person name="Lin J."/>
            <person name="Wang M."/>
            <person name="Pangilinan J."/>
            <person name="Lipzen A."/>
            <person name="Lesage-Meessen L."/>
            <person name="Navarro D."/>
            <person name="Riley R."/>
            <person name="Grigoriev I.V."/>
            <person name="Zhou S."/>
            <person name="Raouche S."/>
            <person name="Rosso M.N."/>
        </authorList>
    </citation>
    <scope>NUCLEOTIDE SEQUENCE [LARGE SCALE GENOMIC DNA]</scope>
    <source>
        <strain evidence="1 2">BRFM 1820</strain>
    </source>
</reference>
<evidence type="ECO:0000313" key="2">
    <source>
        <dbReference type="Proteomes" id="UP000256964"/>
    </source>
</evidence>
<protein>
    <submittedName>
        <fullName evidence="1">Uncharacterized protein</fullName>
    </submittedName>
</protein>
<dbReference type="Proteomes" id="UP000256964">
    <property type="component" value="Unassembled WGS sequence"/>
</dbReference>
<organism evidence="1 2">
    <name type="scientific">Lentinus brumalis</name>
    <dbReference type="NCBI Taxonomy" id="2498619"/>
    <lineage>
        <taxon>Eukaryota</taxon>
        <taxon>Fungi</taxon>
        <taxon>Dikarya</taxon>
        <taxon>Basidiomycota</taxon>
        <taxon>Agaricomycotina</taxon>
        <taxon>Agaricomycetes</taxon>
        <taxon>Polyporales</taxon>
        <taxon>Polyporaceae</taxon>
        <taxon>Lentinus</taxon>
    </lineage>
</organism>
<evidence type="ECO:0000313" key="1">
    <source>
        <dbReference type="EMBL" id="RDX40339.1"/>
    </source>
</evidence>
<keyword evidence="2" id="KW-1185">Reference proteome</keyword>
<dbReference type="EMBL" id="KZ857563">
    <property type="protein sequence ID" value="RDX40339.1"/>
    <property type="molecule type" value="Genomic_DNA"/>
</dbReference>
<gene>
    <name evidence="1" type="ORF">OH76DRAFT_1490365</name>
</gene>
<name>A0A371CJ77_9APHY</name>
<accession>A0A371CJ77</accession>
<sequence>MITENRELKSLFAHEFCEIKSQLAGAPKGAPKDTDNELEEDISMEDLGAEADDKLLAAKRRSCKQKPPSIFDNPQLKPGIKNLQECTKKHLFLLCKAETPTELIEHNPPITDEEMQSFLDGEDDLLTCSVQSFRIGFVRPWKENAFNQVAKSVFSKSFLAMYKSGQYRGYDVPSTLLTESIVGRVLDKQMDYCRRMYKQHSKPLSQADIDHIKKRKAMNARRATRLFSLLRPIHMSGDETDGPVKTHPPTFRIVEARWQSFAFKTFLRTLDTLYRERWAHPVGDRATPGLWKNCYDKEWLASLRPHVRESLQIIDTNYDFTTPDPRVFKKQ</sequence>
<dbReference type="AlphaFoldDB" id="A0A371CJ77"/>
<dbReference type="OrthoDB" id="2731524at2759"/>